<dbReference type="RefSeq" id="WP_014269563.1">
    <property type="nucleotide sequence ID" value="NC_016633.1"/>
</dbReference>
<protein>
    <recommendedName>
        <fullName evidence="8">Indole-3-glycerol phosphate synthase</fullName>
        <shortName evidence="8">IGPS</shortName>
        <ecNumber evidence="8">4.1.1.48</ecNumber>
    </recommendedName>
</protein>
<evidence type="ECO:0000256" key="2">
    <source>
        <dbReference type="ARBA" id="ARBA00004696"/>
    </source>
</evidence>
<evidence type="ECO:0000256" key="6">
    <source>
        <dbReference type="ARBA" id="ARBA00023141"/>
    </source>
</evidence>
<evidence type="ECO:0000256" key="3">
    <source>
        <dbReference type="ARBA" id="ARBA00022605"/>
    </source>
</evidence>
<dbReference type="GO" id="GO:0000162">
    <property type="term" value="P:L-tryptophan biosynthetic process"/>
    <property type="evidence" value="ECO:0007669"/>
    <property type="project" value="UniProtKB-UniRule"/>
</dbReference>
<dbReference type="EMBL" id="CP003155">
    <property type="protein sequence ID" value="AEV28714.1"/>
    <property type="molecule type" value="Genomic_DNA"/>
</dbReference>
<dbReference type="PANTHER" id="PTHR22854:SF2">
    <property type="entry name" value="INDOLE-3-GLYCEROL-PHOSPHATE SYNTHASE"/>
    <property type="match status" value="1"/>
</dbReference>
<evidence type="ECO:0000256" key="8">
    <source>
        <dbReference type="HAMAP-Rule" id="MF_00134"/>
    </source>
</evidence>
<dbReference type="Pfam" id="PF00218">
    <property type="entry name" value="IGPS"/>
    <property type="match status" value="1"/>
</dbReference>
<evidence type="ECO:0000256" key="4">
    <source>
        <dbReference type="ARBA" id="ARBA00022793"/>
    </source>
</evidence>
<dbReference type="SUPFAM" id="SSF51366">
    <property type="entry name" value="Ribulose-phoshate binding barrel"/>
    <property type="match status" value="1"/>
</dbReference>
<evidence type="ECO:0000256" key="1">
    <source>
        <dbReference type="ARBA" id="ARBA00001633"/>
    </source>
</evidence>
<dbReference type="EC" id="4.1.1.48" evidence="8"/>
<keyword evidence="7 8" id="KW-0456">Lyase</keyword>
<feature type="domain" description="Indole-3-glycerol phosphate synthase" evidence="9">
    <location>
        <begin position="5"/>
        <end position="256"/>
    </location>
</feature>
<comment type="similarity">
    <text evidence="8">Belongs to the TrpC family.</text>
</comment>
<gene>
    <name evidence="8" type="primary">trpC</name>
    <name evidence="10" type="ordered locus">SpiGrapes_0888</name>
</gene>
<comment type="pathway">
    <text evidence="2 8">Amino-acid biosynthesis; L-tryptophan biosynthesis; L-tryptophan from chorismate: step 4/5.</text>
</comment>
<evidence type="ECO:0000256" key="7">
    <source>
        <dbReference type="ARBA" id="ARBA00023239"/>
    </source>
</evidence>
<dbReference type="Proteomes" id="UP000005632">
    <property type="component" value="Chromosome"/>
</dbReference>
<dbReference type="AlphaFoldDB" id="G8QQT3"/>
<dbReference type="GO" id="GO:0004640">
    <property type="term" value="F:phosphoribosylanthranilate isomerase activity"/>
    <property type="evidence" value="ECO:0007669"/>
    <property type="project" value="TreeGrafter"/>
</dbReference>
<keyword evidence="4 8" id="KW-0210">Decarboxylase</keyword>
<keyword evidence="3 8" id="KW-0028">Amino-acid biosynthesis</keyword>
<keyword evidence="5 8" id="KW-0822">Tryptophan biosynthesis</keyword>
<dbReference type="InterPro" id="IPR013798">
    <property type="entry name" value="Indole-3-glycerol_P_synth_dom"/>
</dbReference>
<keyword evidence="11" id="KW-1185">Reference proteome</keyword>
<dbReference type="KEGG" id="sgp:SpiGrapes_0888"/>
<sequence>MNILQQLAQSTKNRYKGKEVNRPLALLKEQAELCTPLSPAFPFARALRKEGLSVICEIKKASPSKGIISSDFPYLEIAKEYAIGGGDAISVLTEPSLFLGKDRYLSEIAPLVSLPLLRKDFTVCPYQIYEAKLLGASSVLLICALLSDADIESYLQLCEDLGLDALVEAHDKQETERAIALGAKIIGVNNRDLKTFKVDLETSIRLRNLVPPSIIFVSESGIETKQDTRILRSHGIDAVLVGECLMRSFDKAGMIKGFKG</sequence>
<dbReference type="PROSITE" id="PS00614">
    <property type="entry name" value="IGPS"/>
    <property type="match status" value="1"/>
</dbReference>
<dbReference type="InterPro" id="IPR011060">
    <property type="entry name" value="RibuloseP-bd_barrel"/>
</dbReference>
<proteinExistence type="inferred from homology"/>
<dbReference type="UniPathway" id="UPA00035">
    <property type="reaction ID" value="UER00043"/>
</dbReference>
<dbReference type="GO" id="GO:0004425">
    <property type="term" value="F:indole-3-glycerol-phosphate synthase activity"/>
    <property type="evidence" value="ECO:0007669"/>
    <property type="project" value="UniProtKB-UniRule"/>
</dbReference>
<dbReference type="eggNOG" id="COG0134">
    <property type="taxonomic scope" value="Bacteria"/>
</dbReference>
<evidence type="ECO:0000313" key="11">
    <source>
        <dbReference type="Proteomes" id="UP000005632"/>
    </source>
</evidence>
<comment type="catalytic activity">
    <reaction evidence="1 8">
        <text>1-(2-carboxyphenylamino)-1-deoxy-D-ribulose 5-phosphate + H(+) = (1S,2R)-1-C-(indol-3-yl)glycerol 3-phosphate + CO2 + H2O</text>
        <dbReference type="Rhea" id="RHEA:23476"/>
        <dbReference type="ChEBI" id="CHEBI:15377"/>
        <dbReference type="ChEBI" id="CHEBI:15378"/>
        <dbReference type="ChEBI" id="CHEBI:16526"/>
        <dbReference type="ChEBI" id="CHEBI:58613"/>
        <dbReference type="ChEBI" id="CHEBI:58866"/>
        <dbReference type="EC" id="4.1.1.48"/>
    </reaction>
</comment>
<name>G8QQT3_SPHPG</name>
<organism evidence="10 11">
    <name type="scientific">Sphaerochaeta pleomorpha (strain ATCC BAA-1885 / DSM 22778 / Grapes)</name>
    <dbReference type="NCBI Taxonomy" id="158190"/>
    <lineage>
        <taxon>Bacteria</taxon>
        <taxon>Pseudomonadati</taxon>
        <taxon>Spirochaetota</taxon>
        <taxon>Spirochaetia</taxon>
        <taxon>Spirochaetales</taxon>
        <taxon>Sphaerochaetaceae</taxon>
        <taxon>Sphaerochaeta</taxon>
    </lineage>
</organism>
<dbReference type="FunFam" id="3.20.20.70:FF:000024">
    <property type="entry name" value="Indole-3-glycerol phosphate synthase"/>
    <property type="match status" value="1"/>
</dbReference>
<evidence type="ECO:0000259" key="9">
    <source>
        <dbReference type="Pfam" id="PF00218"/>
    </source>
</evidence>
<accession>G8QQT3</accession>
<dbReference type="HAMAP" id="MF_00134_B">
    <property type="entry name" value="IGPS_B"/>
    <property type="match status" value="1"/>
</dbReference>
<dbReference type="NCBIfam" id="NF001377">
    <property type="entry name" value="PRK00278.2-4"/>
    <property type="match status" value="1"/>
</dbReference>
<dbReference type="InterPro" id="IPR013785">
    <property type="entry name" value="Aldolase_TIM"/>
</dbReference>
<dbReference type="OrthoDB" id="9804217at2"/>
<evidence type="ECO:0000313" key="10">
    <source>
        <dbReference type="EMBL" id="AEV28714.1"/>
    </source>
</evidence>
<dbReference type="InterPro" id="IPR045186">
    <property type="entry name" value="Indole-3-glycerol_P_synth"/>
</dbReference>
<dbReference type="STRING" id="158190.SpiGrapes_0888"/>
<dbReference type="HOGENOM" id="CLU_034247_2_0_12"/>
<evidence type="ECO:0000256" key="5">
    <source>
        <dbReference type="ARBA" id="ARBA00022822"/>
    </source>
</evidence>
<dbReference type="PANTHER" id="PTHR22854">
    <property type="entry name" value="TRYPTOPHAN BIOSYNTHESIS PROTEIN"/>
    <property type="match status" value="1"/>
</dbReference>
<dbReference type="Gene3D" id="3.20.20.70">
    <property type="entry name" value="Aldolase class I"/>
    <property type="match status" value="1"/>
</dbReference>
<dbReference type="CDD" id="cd00331">
    <property type="entry name" value="IGPS"/>
    <property type="match status" value="1"/>
</dbReference>
<dbReference type="InterPro" id="IPR001468">
    <property type="entry name" value="Indole-3-GlycerolPSynthase_CS"/>
</dbReference>
<reference evidence="10 11" key="1">
    <citation type="submission" date="2011-11" db="EMBL/GenBank/DDBJ databases">
        <title>Complete sequence of Spirochaeta sp. grapes.</title>
        <authorList>
            <consortium name="US DOE Joint Genome Institute"/>
            <person name="Lucas S."/>
            <person name="Han J."/>
            <person name="Lapidus A."/>
            <person name="Cheng J.-F."/>
            <person name="Goodwin L."/>
            <person name="Pitluck S."/>
            <person name="Peters L."/>
            <person name="Ovchinnikova G."/>
            <person name="Munk A.C."/>
            <person name="Detter J.C."/>
            <person name="Han C."/>
            <person name="Tapia R."/>
            <person name="Land M."/>
            <person name="Hauser L."/>
            <person name="Kyrpides N."/>
            <person name="Ivanova N."/>
            <person name="Pagani I."/>
            <person name="Ritalahtilisa K."/>
            <person name="Loeffler F."/>
            <person name="Woyke T."/>
        </authorList>
    </citation>
    <scope>NUCLEOTIDE SEQUENCE [LARGE SCALE GENOMIC DNA]</scope>
    <source>
        <strain evidence="11">ATCC BAA-1885 / DSM 22778 / Grapes</strain>
    </source>
</reference>
<keyword evidence="6 8" id="KW-0057">Aromatic amino acid biosynthesis</keyword>